<comment type="caution">
    <text evidence="1">The sequence shown here is derived from an EMBL/GenBank/DDBJ whole genome shotgun (WGS) entry which is preliminary data.</text>
</comment>
<dbReference type="EMBL" id="MGJZ01000018">
    <property type="protein sequence ID" value="OGN17042.1"/>
    <property type="molecule type" value="Genomic_DNA"/>
</dbReference>
<sequence length="196" mass="22790">MSNPRFELIQRVLQHPDQSKILSPLGLTAKEGEIFWAALSAVPESGELTIPNFRKLASKVASQPSVYMIRLRRKGLLSNSERGVWEVTTKAITRLRAITEGREPQKEKVKRTVRTKTRSRRTQKHLRVVTSKFDLQKYARMGAKKRITEIITELKYIYHHFPELRQGRRIMGRVKKFPNKRRKAAKSKKRSSSALR</sequence>
<proteinExistence type="predicted"/>
<protein>
    <submittedName>
        <fullName evidence="1">Uncharacterized protein</fullName>
    </submittedName>
</protein>
<dbReference type="Proteomes" id="UP000178117">
    <property type="component" value="Unassembled WGS sequence"/>
</dbReference>
<accession>A0A1F8FVI3</accession>
<organism evidence="1 2">
    <name type="scientific">Candidatus Yanofskybacteria bacterium RIFCSPHIGHO2_02_FULL_50_12</name>
    <dbReference type="NCBI Taxonomy" id="1802685"/>
    <lineage>
        <taxon>Bacteria</taxon>
        <taxon>Candidatus Yanofskyibacteriota</taxon>
    </lineage>
</organism>
<dbReference type="AlphaFoldDB" id="A0A1F8FVI3"/>
<name>A0A1F8FVI3_9BACT</name>
<evidence type="ECO:0000313" key="1">
    <source>
        <dbReference type="EMBL" id="OGN17042.1"/>
    </source>
</evidence>
<gene>
    <name evidence="1" type="ORF">A3C88_02485</name>
</gene>
<evidence type="ECO:0000313" key="2">
    <source>
        <dbReference type="Proteomes" id="UP000178117"/>
    </source>
</evidence>
<reference evidence="1 2" key="1">
    <citation type="journal article" date="2016" name="Nat. Commun.">
        <title>Thousands of microbial genomes shed light on interconnected biogeochemical processes in an aquifer system.</title>
        <authorList>
            <person name="Anantharaman K."/>
            <person name="Brown C.T."/>
            <person name="Hug L.A."/>
            <person name="Sharon I."/>
            <person name="Castelle C.J."/>
            <person name="Probst A.J."/>
            <person name="Thomas B.C."/>
            <person name="Singh A."/>
            <person name="Wilkins M.J."/>
            <person name="Karaoz U."/>
            <person name="Brodie E.L."/>
            <person name="Williams K.H."/>
            <person name="Hubbard S.S."/>
            <person name="Banfield J.F."/>
        </authorList>
    </citation>
    <scope>NUCLEOTIDE SEQUENCE [LARGE SCALE GENOMIC DNA]</scope>
</reference>